<evidence type="ECO:0000313" key="1">
    <source>
        <dbReference type="EMBL" id="TWU72802.1"/>
    </source>
</evidence>
<proteinExistence type="predicted"/>
<name>A0A5C6G4V5_METRR</name>
<comment type="caution">
    <text evidence="1">The sequence shown here is derived from an EMBL/GenBank/DDBJ whole genome shotgun (WGS) entry which is preliminary data.</text>
</comment>
<dbReference type="EMBL" id="SBHS01000024">
    <property type="protein sequence ID" value="TWU72802.1"/>
    <property type="molecule type" value="Genomic_DNA"/>
</dbReference>
<organism evidence="1 2">
    <name type="scientific">Metarhizium rileyi (strain RCEF 4871)</name>
    <name type="common">Nomuraea rileyi</name>
    <dbReference type="NCBI Taxonomy" id="1649241"/>
    <lineage>
        <taxon>Eukaryota</taxon>
        <taxon>Fungi</taxon>
        <taxon>Dikarya</taxon>
        <taxon>Ascomycota</taxon>
        <taxon>Pezizomycotina</taxon>
        <taxon>Sordariomycetes</taxon>
        <taxon>Hypocreomycetidae</taxon>
        <taxon>Hypocreales</taxon>
        <taxon>Clavicipitaceae</taxon>
        <taxon>Metarhizium</taxon>
    </lineage>
</organism>
<sequence>MELTRDFATTDPADKVFGLFALMSDHDRRAIGPYPQTVEEKKSPKQIAGARPVPYAATGFTKPQTRMIGDGLAMVRDPAVSAFSA</sequence>
<evidence type="ECO:0000313" key="2">
    <source>
        <dbReference type="Proteomes" id="UP000317257"/>
    </source>
</evidence>
<dbReference type="AlphaFoldDB" id="A0A5C6G4V5"/>
<reference evidence="2" key="1">
    <citation type="submission" date="2018-12" db="EMBL/GenBank/DDBJ databases">
        <title>The complete genome of Metarhizium rileyi, a key fungal pathogen of Lepidoptera.</title>
        <authorList>
            <person name="Binneck E."/>
            <person name="Lastra C.C.L."/>
            <person name="Sosa-Gomez D.R."/>
        </authorList>
    </citation>
    <scope>NUCLEOTIDE SEQUENCE [LARGE SCALE GENOMIC DNA]</scope>
    <source>
        <strain evidence="2">Cep018-CH2</strain>
    </source>
</reference>
<dbReference type="Proteomes" id="UP000317257">
    <property type="component" value="Unassembled WGS sequence"/>
</dbReference>
<gene>
    <name evidence="1" type="ORF">ED733_004183</name>
</gene>
<protein>
    <submittedName>
        <fullName evidence="1">Uncharacterized protein</fullName>
    </submittedName>
</protein>
<accession>A0A5C6G4V5</accession>